<evidence type="ECO:0000256" key="4">
    <source>
        <dbReference type="ARBA" id="ARBA00022989"/>
    </source>
</evidence>
<evidence type="ECO:0000313" key="9">
    <source>
        <dbReference type="Proteomes" id="UP000242188"/>
    </source>
</evidence>
<keyword evidence="4 7" id="KW-1133">Transmembrane helix</keyword>
<dbReference type="AlphaFoldDB" id="A0A210R3P8"/>
<feature type="transmembrane region" description="Helical" evidence="7">
    <location>
        <begin position="735"/>
        <end position="755"/>
    </location>
</feature>
<feature type="compositionally biased region" description="Polar residues" evidence="6">
    <location>
        <begin position="66"/>
        <end position="84"/>
    </location>
</feature>
<feature type="compositionally biased region" description="Acidic residues" evidence="6">
    <location>
        <begin position="1094"/>
        <end position="1112"/>
    </location>
</feature>
<evidence type="ECO:0000256" key="6">
    <source>
        <dbReference type="SAM" id="MobiDB-lite"/>
    </source>
</evidence>
<keyword evidence="3 7" id="KW-0812">Transmembrane</keyword>
<sequence>MTYTLVQRSNLPHMTYTLVKRPIYTGTKTQPTPNDVYTGTKIQPTLHDVYTGTKTQPSPHDVYTGTKIQPTPNDVYTGTKIQPTPNDVYTGTKIQLTPQEVYTGTKIQPTSHDVYTGTKIQPTPNDVYTGTKIQPTPNDVYTGTKIQPTPNDVYTGTKIQLTPQEVYTGTKIQPTSHEVYTGTKTQLTPQDVYTGTSIQSTSHDVYTGTKIQPTPNDVYTGTKIQLTPQEVYTGTKIQPTSHEVYTGTKTQLTPQDVYTGTSIQSTSHDVYTGTKIQPTPNDVYTGTKIPPTPHDVYTGTNIQPIPHDVYTCTKIQPTPHDVYTGTKIQTTPHDVYTGKKTQPTPHGVYTGTKIHLPHMTFTLEQRPNLPHKTYTLIQPTSHDVYTGTKTQPTPMTYTLVQRPNLPHKTYTQVQVSNLPHKTYTLVQRFNLRHMTYTLVQKSNLPHMTYTLLQRSNLPHRSYILVQVSNLPHMTFTLVQRSNLPHMTYTLAQRFNLRHMTYTLVQKSNLPHMTYTQVQRYNLPHKTETLLFRSGETTNPPQLIPKMTETLGWGDYLTIGIYFAIVLVVGILSTCRPNRGSSQGYFLAGKDMHWIPIGASIYASNIGAPMFIGLAGSAAASGLAVTIYEWHAAFFLIALGWIFVPVYVSCGSFTTPQYLRKRYGGKRIRIYSSIMSLVGYILFNISIEIFTGAMFLQQILGWNLYLSVVIILTVTAIFTIVGGLAAVIYTDTLQTVVLIVGATILFVTSWVDVGGWEAIHDKYMTSAANYTLTNTSLYSCGLPRQDSFHIVRDAVTGDIPWPGALLGLSTLGMYVWCQDQLIVQRCLSARNMNHSKGGALLGGLLKLTSFLMFVIPGMVSRIKYPQEVACADPDKCFEICQNRAGCSNLAYPLLVLRILPEGIRGLMLAALLAALMSSLTSILNSASSVITLDVWRMYRKNAKETELMIVGRVTVLILVVTSILWLPVMEKVQGGQFWSYMQSIRSYLIPPWCILFVLGVFWKRTTEAGVFWGLIICLVIGVIRLVLDFIYLPPNCGSGEADTRPDIVTKVDFLHFATILAVIATIVMVVISLLTEPRPERKLRRVTFWTRNDPLEPELDSEDDEMEEEEEDPQKEATEDATGAVGNFKKYCYNWVCGTTEIPKQKLTPEQKRVLRAKLTSIHQTKFWRKTLNAGAIVVSTFTVFLIGFFY</sequence>
<feature type="region of interest" description="Disordered" evidence="6">
    <location>
        <begin position="113"/>
        <end position="148"/>
    </location>
</feature>
<evidence type="ECO:0000256" key="7">
    <source>
        <dbReference type="SAM" id="Phobius"/>
    </source>
</evidence>
<feature type="transmembrane region" description="Helical" evidence="7">
    <location>
        <begin position="946"/>
        <end position="965"/>
    </location>
</feature>
<reference evidence="8 9" key="1">
    <citation type="journal article" date="2017" name="Nat. Ecol. Evol.">
        <title>Scallop genome provides insights into evolution of bilaterian karyotype and development.</title>
        <authorList>
            <person name="Wang S."/>
            <person name="Zhang J."/>
            <person name="Jiao W."/>
            <person name="Li J."/>
            <person name="Xun X."/>
            <person name="Sun Y."/>
            <person name="Guo X."/>
            <person name="Huan P."/>
            <person name="Dong B."/>
            <person name="Zhang L."/>
            <person name="Hu X."/>
            <person name="Sun X."/>
            <person name="Wang J."/>
            <person name="Zhao C."/>
            <person name="Wang Y."/>
            <person name="Wang D."/>
            <person name="Huang X."/>
            <person name="Wang R."/>
            <person name="Lv J."/>
            <person name="Li Y."/>
            <person name="Zhang Z."/>
            <person name="Liu B."/>
            <person name="Lu W."/>
            <person name="Hui Y."/>
            <person name="Liang J."/>
            <person name="Zhou Z."/>
            <person name="Hou R."/>
            <person name="Li X."/>
            <person name="Liu Y."/>
            <person name="Li H."/>
            <person name="Ning X."/>
            <person name="Lin Y."/>
            <person name="Zhao L."/>
            <person name="Xing Q."/>
            <person name="Dou J."/>
            <person name="Li Y."/>
            <person name="Mao J."/>
            <person name="Guo H."/>
            <person name="Dou H."/>
            <person name="Li T."/>
            <person name="Mu C."/>
            <person name="Jiang W."/>
            <person name="Fu Q."/>
            <person name="Fu X."/>
            <person name="Miao Y."/>
            <person name="Liu J."/>
            <person name="Yu Q."/>
            <person name="Li R."/>
            <person name="Liao H."/>
            <person name="Li X."/>
            <person name="Kong Y."/>
            <person name="Jiang Z."/>
            <person name="Chourrout D."/>
            <person name="Li R."/>
            <person name="Bao Z."/>
        </authorList>
    </citation>
    <scope>NUCLEOTIDE SEQUENCE [LARGE SCALE GENOMIC DNA]</scope>
    <source>
        <strain evidence="8 9">PY_sf001</strain>
    </source>
</reference>
<feature type="transmembrane region" description="Helical" evidence="7">
    <location>
        <begin position="1008"/>
        <end position="1032"/>
    </location>
</feature>
<feature type="transmembrane region" description="Helical" evidence="7">
    <location>
        <begin position="593"/>
        <end position="619"/>
    </location>
</feature>
<feature type="transmembrane region" description="Helical" evidence="7">
    <location>
        <begin position="1052"/>
        <end position="1074"/>
    </location>
</feature>
<comment type="subcellular location">
    <subcellularLocation>
        <location evidence="1">Membrane</location>
        <topology evidence="1">Multi-pass membrane protein</topology>
    </subcellularLocation>
</comment>
<evidence type="ECO:0000256" key="5">
    <source>
        <dbReference type="ARBA" id="ARBA00023136"/>
    </source>
</evidence>
<feature type="transmembrane region" description="Helical" evidence="7">
    <location>
        <begin position="837"/>
        <end position="858"/>
    </location>
</feature>
<keyword evidence="5 7" id="KW-0472">Membrane</keyword>
<dbReference type="GO" id="GO:0005886">
    <property type="term" value="C:plasma membrane"/>
    <property type="evidence" value="ECO:0007669"/>
    <property type="project" value="TreeGrafter"/>
</dbReference>
<dbReference type="OrthoDB" id="6132759at2759"/>
<feature type="transmembrane region" description="Helical" evidence="7">
    <location>
        <begin position="631"/>
        <end position="652"/>
    </location>
</feature>
<protein>
    <submittedName>
        <fullName evidence="8">Sodium/glucose cotransporter 4</fullName>
    </submittedName>
</protein>
<feature type="transmembrane region" description="Helical" evidence="7">
    <location>
        <begin position="985"/>
        <end position="1001"/>
    </location>
</feature>
<feature type="transmembrane region" description="Helical" evidence="7">
    <location>
        <begin position="798"/>
        <end position="816"/>
    </location>
</feature>
<dbReference type="InterPro" id="IPR038377">
    <property type="entry name" value="Na/Glc_symporter_sf"/>
</dbReference>
<accession>A0A210R3P8</accession>
<dbReference type="PROSITE" id="PS50283">
    <property type="entry name" value="NA_SOLUT_SYMP_3"/>
    <property type="match status" value="1"/>
</dbReference>
<organism evidence="8 9">
    <name type="scientific">Mizuhopecten yessoensis</name>
    <name type="common">Japanese scallop</name>
    <name type="synonym">Patinopecten yessoensis</name>
    <dbReference type="NCBI Taxonomy" id="6573"/>
    <lineage>
        <taxon>Eukaryota</taxon>
        <taxon>Metazoa</taxon>
        <taxon>Spiralia</taxon>
        <taxon>Lophotrochozoa</taxon>
        <taxon>Mollusca</taxon>
        <taxon>Bivalvia</taxon>
        <taxon>Autobranchia</taxon>
        <taxon>Pteriomorphia</taxon>
        <taxon>Pectinida</taxon>
        <taxon>Pectinoidea</taxon>
        <taxon>Pectinidae</taxon>
        <taxon>Mizuhopecten</taxon>
    </lineage>
</organism>
<gene>
    <name evidence="8" type="ORF">KP79_PYT13287</name>
</gene>
<evidence type="ECO:0000256" key="2">
    <source>
        <dbReference type="ARBA" id="ARBA00006434"/>
    </source>
</evidence>
<dbReference type="EMBL" id="NEDP02000574">
    <property type="protein sequence ID" value="OWF55618.1"/>
    <property type="molecule type" value="Genomic_DNA"/>
</dbReference>
<feature type="region of interest" description="Disordered" evidence="6">
    <location>
        <begin position="1093"/>
        <end position="1119"/>
    </location>
</feature>
<proteinExistence type="inferred from homology"/>
<feature type="transmembrane region" description="Helical" evidence="7">
    <location>
        <begin position="1170"/>
        <end position="1189"/>
    </location>
</feature>
<feature type="transmembrane region" description="Helical" evidence="7">
    <location>
        <begin position="552"/>
        <end position="572"/>
    </location>
</feature>
<comment type="caution">
    <text evidence="8">The sequence shown here is derived from an EMBL/GenBank/DDBJ whole genome shotgun (WGS) entry which is preliminary data.</text>
</comment>
<dbReference type="NCBIfam" id="TIGR00813">
    <property type="entry name" value="sss"/>
    <property type="match status" value="1"/>
</dbReference>
<keyword evidence="9" id="KW-1185">Reference proteome</keyword>
<name>A0A210R3P8_MIZYE</name>
<feature type="transmembrane region" description="Helical" evidence="7">
    <location>
        <begin position="701"/>
        <end position="728"/>
    </location>
</feature>
<feature type="region of interest" description="Disordered" evidence="6">
    <location>
        <begin position="53"/>
        <end position="84"/>
    </location>
</feature>
<dbReference type="Gene3D" id="1.20.1730.10">
    <property type="entry name" value="Sodium/glucose cotransporter"/>
    <property type="match status" value="1"/>
</dbReference>
<comment type="similarity">
    <text evidence="2">Belongs to the sodium:solute symporter (SSF) (TC 2.A.21) family.</text>
</comment>
<dbReference type="PANTHER" id="PTHR11819">
    <property type="entry name" value="SOLUTE CARRIER FAMILY 5"/>
    <property type="match status" value="1"/>
</dbReference>
<dbReference type="GO" id="GO:0005412">
    <property type="term" value="F:D-glucose:sodium symporter activity"/>
    <property type="evidence" value="ECO:0007669"/>
    <property type="project" value="TreeGrafter"/>
</dbReference>
<evidence type="ECO:0000256" key="3">
    <source>
        <dbReference type="ARBA" id="ARBA00022692"/>
    </source>
</evidence>
<evidence type="ECO:0000313" key="8">
    <source>
        <dbReference type="EMBL" id="OWF55618.1"/>
    </source>
</evidence>
<feature type="transmembrane region" description="Helical" evidence="7">
    <location>
        <begin position="905"/>
        <end position="934"/>
    </location>
</feature>
<evidence type="ECO:0000256" key="1">
    <source>
        <dbReference type="ARBA" id="ARBA00004141"/>
    </source>
</evidence>
<dbReference type="InterPro" id="IPR001734">
    <property type="entry name" value="Na/solute_symporter"/>
</dbReference>
<dbReference type="Proteomes" id="UP000242188">
    <property type="component" value="Unassembled WGS sequence"/>
</dbReference>
<dbReference type="PANTHER" id="PTHR11819:SF195">
    <property type="entry name" value="SODIUM_GLUCOSE COTRANSPORTER 4"/>
    <property type="match status" value="1"/>
</dbReference>
<feature type="transmembrane region" description="Helical" evidence="7">
    <location>
        <begin position="673"/>
        <end position="695"/>
    </location>
</feature>
<dbReference type="Pfam" id="PF00474">
    <property type="entry name" value="SSF"/>
    <property type="match status" value="1"/>
</dbReference>